<feature type="transmembrane region" description="Helical" evidence="1">
    <location>
        <begin position="44"/>
        <end position="64"/>
    </location>
</feature>
<dbReference type="Gene3D" id="3.60.10.10">
    <property type="entry name" value="Endonuclease/exonuclease/phosphatase"/>
    <property type="match status" value="1"/>
</dbReference>
<dbReference type="EMBL" id="BMWS01000014">
    <property type="protein sequence ID" value="GGX20659.1"/>
    <property type="molecule type" value="Genomic_DNA"/>
</dbReference>
<proteinExistence type="predicted"/>
<evidence type="ECO:0000256" key="1">
    <source>
        <dbReference type="SAM" id="Phobius"/>
    </source>
</evidence>
<gene>
    <name evidence="2" type="ORF">GCM10007384_22530</name>
</gene>
<evidence type="ECO:0000313" key="3">
    <source>
        <dbReference type="Proteomes" id="UP000601108"/>
    </source>
</evidence>
<evidence type="ECO:0008006" key="4">
    <source>
        <dbReference type="Google" id="ProtNLM"/>
    </source>
</evidence>
<dbReference type="SUPFAM" id="SSF56219">
    <property type="entry name" value="DNase I-like"/>
    <property type="match status" value="1"/>
</dbReference>
<keyword evidence="1" id="KW-1133">Transmembrane helix</keyword>
<dbReference type="RefSeq" id="WP_027412119.1">
    <property type="nucleotide sequence ID" value="NZ_BMWS01000014.1"/>
</dbReference>
<accession>A0A918JWQ1</accession>
<dbReference type="AlphaFoldDB" id="A0A918JWQ1"/>
<protein>
    <recommendedName>
        <fullName evidence="4">Endonuclease/exonuclease/phosphatase domain-containing protein</fullName>
    </recommendedName>
</protein>
<keyword evidence="1" id="KW-0472">Membrane</keyword>
<keyword evidence="1" id="KW-0812">Transmembrane</keyword>
<sequence length="307" mass="35586">MLLKKTVKQKYRILNKKILLVLYAVLVFIHFVVKDSISPFHILYYAFPPLLLIIGSLFLSVLFFSVKKVFYPMIVCFLFLLLYWFSYYYNGQPSLNNLNTTSSILFWNVGRKGGESMDIIIKKVKEQKISFIALVEAEEMTDVDLGRFKKTFPGYSIQKLQGDMVLAVKGKIKDVSYYCQDLSYKFNYVTVILDHQKNSILIADVNAVPFNNRESALHTIYEFTKKNNCSFIAGDFNTPYESVHFNDYRNNLNSFHSVSKGFTATWLYGIPLFEIDQIWSAKKITPVVLEKEFYKVSDHALLIGAYK</sequence>
<dbReference type="InterPro" id="IPR036691">
    <property type="entry name" value="Endo/exonu/phosph_ase_sf"/>
</dbReference>
<comment type="caution">
    <text evidence="2">The sequence shown here is derived from an EMBL/GenBank/DDBJ whole genome shotgun (WGS) entry which is preliminary data.</text>
</comment>
<dbReference type="Proteomes" id="UP000601108">
    <property type="component" value="Unassembled WGS sequence"/>
</dbReference>
<evidence type="ECO:0000313" key="2">
    <source>
        <dbReference type="EMBL" id="GGX20659.1"/>
    </source>
</evidence>
<organism evidence="2 3">
    <name type="scientific">Aquimarina muelleri</name>
    <dbReference type="NCBI Taxonomy" id="279356"/>
    <lineage>
        <taxon>Bacteria</taxon>
        <taxon>Pseudomonadati</taxon>
        <taxon>Bacteroidota</taxon>
        <taxon>Flavobacteriia</taxon>
        <taxon>Flavobacteriales</taxon>
        <taxon>Flavobacteriaceae</taxon>
        <taxon>Aquimarina</taxon>
    </lineage>
</organism>
<keyword evidence="3" id="KW-1185">Reference proteome</keyword>
<reference evidence="2 3" key="1">
    <citation type="journal article" date="2014" name="Int. J. Syst. Evol. Microbiol.">
        <title>Complete genome sequence of Corynebacterium casei LMG S-19264T (=DSM 44701T), isolated from a smear-ripened cheese.</title>
        <authorList>
            <consortium name="US DOE Joint Genome Institute (JGI-PGF)"/>
            <person name="Walter F."/>
            <person name="Albersmeier A."/>
            <person name="Kalinowski J."/>
            <person name="Ruckert C."/>
        </authorList>
    </citation>
    <scope>NUCLEOTIDE SEQUENCE [LARGE SCALE GENOMIC DNA]</scope>
    <source>
        <strain evidence="2 3">KCTC 12285</strain>
    </source>
</reference>
<feature type="transmembrane region" description="Helical" evidence="1">
    <location>
        <begin position="69"/>
        <end position="89"/>
    </location>
</feature>
<name>A0A918JWQ1_9FLAO</name>